<evidence type="ECO:0000256" key="5">
    <source>
        <dbReference type="ARBA" id="ARBA00022448"/>
    </source>
</evidence>
<proteinExistence type="inferred from homology"/>
<dbReference type="GO" id="GO:0006888">
    <property type="term" value="P:endoplasmic reticulum to Golgi vesicle-mediated transport"/>
    <property type="evidence" value="ECO:0007669"/>
    <property type="project" value="TreeGrafter"/>
</dbReference>
<evidence type="ECO:0000256" key="9">
    <source>
        <dbReference type="ARBA" id="ARBA00022927"/>
    </source>
</evidence>
<evidence type="ECO:0000256" key="2">
    <source>
        <dbReference type="ARBA" id="ARBA00004477"/>
    </source>
</evidence>
<dbReference type="OrthoDB" id="348976at2759"/>
<dbReference type="GO" id="GO:0005789">
    <property type="term" value="C:endoplasmic reticulum membrane"/>
    <property type="evidence" value="ECO:0007669"/>
    <property type="project" value="UniProtKB-SubCell"/>
</dbReference>
<dbReference type="GO" id="GO:0015031">
    <property type="term" value="P:protein transport"/>
    <property type="evidence" value="ECO:0007669"/>
    <property type="project" value="UniProtKB-KW"/>
</dbReference>
<evidence type="ECO:0000259" key="15">
    <source>
        <dbReference type="Pfam" id="PF25140"/>
    </source>
</evidence>
<evidence type="ECO:0000256" key="12">
    <source>
        <dbReference type="RuleBase" id="RU365011"/>
    </source>
</evidence>
<dbReference type="EMBL" id="BBTG02000093">
    <property type="protein sequence ID" value="GAO19326.1"/>
    <property type="molecule type" value="Genomic_DNA"/>
</dbReference>
<feature type="region of interest" description="Disordered" evidence="13">
    <location>
        <begin position="30"/>
        <end position="64"/>
    </location>
</feature>
<keyword evidence="9 12" id="KW-0653">Protein transport</keyword>
<dbReference type="Proteomes" id="UP000027002">
    <property type="component" value="Chromosome 4"/>
</dbReference>
<keyword evidence="6 12" id="KW-0812">Transmembrane</keyword>
<feature type="transmembrane region" description="Helical" evidence="12">
    <location>
        <begin position="100"/>
        <end position="121"/>
    </location>
</feature>
<evidence type="ECO:0000256" key="1">
    <source>
        <dbReference type="ARBA" id="ARBA00003496"/>
    </source>
</evidence>
<evidence type="ECO:0000256" key="13">
    <source>
        <dbReference type="SAM" id="MobiDB-lite"/>
    </source>
</evidence>
<keyword evidence="5 12" id="KW-0813">Transport</keyword>
<dbReference type="GO" id="GO:0050185">
    <property type="term" value="F:phosphatidylinositol deacylase activity"/>
    <property type="evidence" value="ECO:0007669"/>
    <property type="project" value="TreeGrafter"/>
</dbReference>
<evidence type="ECO:0000256" key="10">
    <source>
        <dbReference type="ARBA" id="ARBA00022989"/>
    </source>
</evidence>
<dbReference type="Pfam" id="PF25140">
    <property type="entry name" value="PGAP1_TMD"/>
    <property type="match status" value="1"/>
</dbReference>
<dbReference type="PANTHER" id="PTHR15495">
    <property type="entry name" value="NEGATIVE REGULATOR OF VESICLE FORMATION-RELATED"/>
    <property type="match status" value="1"/>
</dbReference>
<feature type="transmembrane region" description="Helical" evidence="12">
    <location>
        <begin position="862"/>
        <end position="885"/>
    </location>
</feature>
<evidence type="ECO:0000313" key="18">
    <source>
        <dbReference type="Proteomes" id="UP000027002"/>
    </source>
</evidence>
<keyword evidence="7 12" id="KW-0378">Hydrolase</keyword>
<evidence type="ECO:0000313" key="17">
    <source>
        <dbReference type="EMBL" id="QUC20780.1"/>
    </source>
</evidence>
<organism evidence="16 19">
    <name type="scientific">Ustilaginoidea virens</name>
    <name type="common">Rice false smut fungus</name>
    <name type="synonym">Villosiclava virens</name>
    <dbReference type="NCBI Taxonomy" id="1159556"/>
    <lineage>
        <taxon>Eukaryota</taxon>
        <taxon>Fungi</taxon>
        <taxon>Dikarya</taxon>
        <taxon>Ascomycota</taxon>
        <taxon>Pezizomycotina</taxon>
        <taxon>Sordariomycetes</taxon>
        <taxon>Hypocreomycetidae</taxon>
        <taxon>Hypocreales</taxon>
        <taxon>Clavicipitaceae</taxon>
        <taxon>Ustilaginoidea</taxon>
    </lineage>
</organism>
<reference evidence="16" key="1">
    <citation type="journal article" date="2016" name="Genome Announc.">
        <title>Genome Sequence of Ustilaginoidea virens IPU010, a Rice Pathogenic Fungus Causing False Smut.</title>
        <authorList>
            <person name="Kumagai T."/>
            <person name="Ishii T."/>
            <person name="Terai G."/>
            <person name="Umemura M."/>
            <person name="Machida M."/>
            <person name="Asai K."/>
        </authorList>
    </citation>
    <scope>NUCLEOTIDE SEQUENCE [LARGE SCALE GENOMIC DNA]</scope>
    <source>
        <strain evidence="16">IPU010</strain>
    </source>
</reference>
<evidence type="ECO:0000256" key="8">
    <source>
        <dbReference type="ARBA" id="ARBA00022824"/>
    </source>
</evidence>
<dbReference type="Pfam" id="PF25141">
    <property type="entry name" value="PGAP1_2nd"/>
    <property type="match status" value="1"/>
</dbReference>
<feature type="transmembrane region" description="Helical" evidence="12">
    <location>
        <begin position="1014"/>
        <end position="1033"/>
    </location>
</feature>
<dbReference type="GeneID" id="66065799"/>
<dbReference type="EC" id="3.1.-.-" evidence="12"/>
<feature type="transmembrane region" description="Helical" evidence="12">
    <location>
        <begin position="767"/>
        <end position="787"/>
    </location>
</feature>
<keyword evidence="18" id="KW-1185">Reference proteome</keyword>
<evidence type="ECO:0000256" key="3">
    <source>
        <dbReference type="ARBA" id="ARBA00006931"/>
    </source>
</evidence>
<dbReference type="Gene3D" id="3.40.50.1820">
    <property type="entry name" value="alpha/beta hydrolase"/>
    <property type="match status" value="1"/>
</dbReference>
<feature type="transmembrane region" description="Helical" evidence="12">
    <location>
        <begin position="931"/>
        <end position="958"/>
    </location>
</feature>
<dbReference type="SUPFAM" id="SSF53474">
    <property type="entry name" value="alpha/beta-Hydrolases"/>
    <property type="match status" value="1"/>
</dbReference>
<evidence type="ECO:0000313" key="16">
    <source>
        <dbReference type="EMBL" id="GAO19326.1"/>
    </source>
</evidence>
<keyword evidence="8 12" id="KW-0256">Endoplasmic reticulum</keyword>
<dbReference type="Proteomes" id="UP000054053">
    <property type="component" value="Unassembled WGS sequence"/>
</dbReference>
<keyword evidence="10 12" id="KW-1133">Transmembrane helix</keyword>
<feature type="transmembrane region" description="Helical" evidence="12">
    <location>
        <begin position="1045"/>
        <end position="1065"/>
    </location>
</feature>
<comment type="subcellular location">
    <subcellularLocation>
        <location evidence="2">Endoplasmic reticulum membrane</location>
        <topology evidence="2">Multi-pass membrane protein</topology>
    </subcellularLocation>
</comment>
<comment type="similarity">
    <text evidence="3 12">Belongs to the GPI inositol-deacylase family.</text>
</comment>
<dbReference type="InterPro" id="IPR056824">
    <property type="entry name" value="PGAP1_TMD"/>
</dbReference>
<dbReference type="GO" id="GO:0006505">
    <property type="term" value="P:GPI anchor metabolic process"/>
    <property type="evidence" value="ECO:0007669"/>
    <property type="project" value="TreeGrafter"/>
</dbReference>
<dbReference type="FunFam" id="3.40.50.1820:FF:000056">
    <property type="entry name" value="GPI inositol-deacylase"/>
    <property type="match status" value="1"/>
</dbReference>
<dbReference type="InterPro" id="IPR029058">
    <property type="entry name" value="AB_hydrolase_fold"/>
</dbReference>
<evidence type="ECO:0000256" key="4">
    <source>
        <dbReference type="ARBA" id="ARBA00015856"/>
    </source>
</evidence>
<dbReference type="AlphaFoldDB" id="A0A1B5L9C6"/>
<protein>
    <recommendedName>
        <fullName evidence="4 12">GPI inositol-deacylase</fullName>
        <ecNumber evidence="12">3.1.-.-</ecNumber>
    </recommendedName>
</protein>
<feature type="domain" description="GPI inositol-deacylase transmembrane" evidence="15">
    <location>
        <begin position="774"/>
        <end position="1086"/>
    </location>
</feature>
<evidence type="ECO:0000259" key="14">
    <source>
        <dbReference type="Pfam" id="PF07819"/>
    </source>
</evidence>
<feature type="compositionally biased region" description="Polar residues" evidence="13">
    <location>
        <begin position="33"/>
        <end position="46"/>
    </location>
</feature>
<dbReference type="KEGG" id="uvi:66065799"/>
<gene>
    <name evidence="17" type="ORF">UV8b_05021</name>
    <name evidence="16" type="ORF">UVI_02063900</name>
</gene>
<dbReference type="PANTHER" id="PTHR15495:SF7">
    <property type="entry name" value="GPI INOSITOL-DEACYLASE"/>
    <property type="match status" value="1"/>
</dbReference>
<feature type="region of interest" description="Disordered" evidence="13">
    <location>
        <begin position="536"/>
        <end position="566"/>
    </location>
</feature>
<sequence length="1115" mass="123572">MANRPIEIIDVGEELSGSCDVADHKSRAAVPQPESQFAVSSMNRTMQHGWGSSEENSGCASCPSRPISDLPRASMVSATTMALNKPSLNSAHDSNDRRPAFVSTTVLLTAAIGITLLALILKSLTGYQSEGKGCRMSYMRPSYIHFSEFDTEHTRFATKYSLYLYREQGIDDEKKLRGIPILFIPGNAGSYKQVRPIAAEAANYFHEVLQRDGRSKVSEVRNLDFFTVDFNEDITAFHGQTLLDQAEYLNEAIRYILSLYSDPHRTSRDSQLPDPSSVVILGHSMGGIVARTMLVQPNYQANSINTIITLSAPHSRPPVTFDSQIVHIYDEINAYWRKAYAQKWANNNPLWHVTLISIAGGTLDTVVPSDYASVEPLVPATHGFTVFTTGIPTVWTSMDHQAILWCDQFRKVVAKTLYDIVDVHRASQTKPRAERMRLFRKRLLSGLETTAENSIALQERTESIALDHESSRIISAGDRLVLDHLGSQHDTKVHLLPIPPADTSVSKRFSLLTDITLDNSAESGLLEVLVCTVSPTQPPSMAEQQSDNGALPRDSPGRLACKNVGPDAIPLPASTRTTRQPFYLEGEKATRPFSYLQYDLPVLVEYNFVAIVDKANSHYPGFVLAEFSDTTAVQKTNSIGLLNIMMFGLSFVLPPDRPMQVDIRLPSLTSSLFAFNLELDTQSCRTEHTLFAPIVKQSLTRPYESKFFVNAKLVAISLHGIAPYVPPPLELGGRIDGLGLQIWTDPTCSSLVKAKLRLDVLASLGKLYMRYRTVFAAFPLLIVALVLRKQFRVYDQIGVFISFSESLDLSLKRSIPLLLLSLTLLAASREGATMATVGFIWGKRYLDEFHRNELLIGTENPAFCLLVPLLGVVCIGVCAVLHYTVLALTQILGILYGCCSSNSTTAAESRKRAASQVLVPSTPRRRMISTAILLFLVSTFIPYQFAYLVACLVQLFTAVRAFRISSMGNSRSNLNYHRYVHSILLLMIWVLPINLPILAVWVRNLAVHWLTPFSSHHNVLSIMPFIMLVENLTTGRMVPQVTSRLRHVTSGLLFGTAICAAVYGVSHAYMLHYLVNIVAMWLVVLHSTADSRSIAGIAAMFYGRAVESRNAGNVH</sequence>
<feature type="transmembrane region" description="Helical" evidence="12">
    <location>
        <begin position="979"/>
        <end position="1002"/>
    </location>
</feature>
<dbReference type="InterPro" id="IPR012908">
    <property type="entry name" value="PGAP1-ab_dom-like"/>
</dbReference>
<dbReference type="RefSeq" id="XP_042998453.1">
    <property type="nucleotide sequence ID" value="XM_043142519.1"/>
</dbReference>
<evidence type="ECO:0000256" key="7">
    <source>
        <dbReference type="ARBA" id="ARBA00022801"/>
    </source>
</evidence>
<evidence type="ECO:0000256" key="11">
    <source>
        <dbReference type="ARBA" id="ARBA00023136"/>
    </source>
</evidence>
<evidence type="ECO:0000256" key="6">
    <source>
        <dbReference type="ARBA" id="ARBA00022692"/>
    </source>
</evidence>
<feature type="domain" description="GPI inositol-deacylase PGAP1-like alpha/beta" evidence="14">
    <location>
        <begin position="176"/>
        <end position="419"/>
    </location>
</feature>
<name>A0A1B5L9C6_USTVR</name>
<dbReference type="InterPro" id="IPR039529">
    <property type="entry name" value="PGAP1/BST1"/>
</dbReference>
<reference evidence="17" key="3">
    <citation type="submission" date="2020-03" db="EMBL/GenBank/DDBJ databases">
        <title>A mixture of massive structural variations and highly conserved coding sequences in Ustilaginoidea virens genome.</title>
        <authorList>
            <person name="Zhang K."/>
            <person name="Zhao Z."/>
            <person name="Zhang Z."/>
            <person name="Li Y."/>
            <person name="Hsiang T."/>
            <person name="Sun W."/>
        </authorList>
    </citation>
    <scope>NUCLEOTIDE SEQUENCE</scope>
    <source>
        <strain evidence="17">UV-8b</strain>
    </source>
</reference>
<comment type="function">
    <text evidence="1 12">Involved in inositol deacylation of GPI-anchored proteins which plays important roles in the quality control and ER-associated degradation of GPI-anchored proteins.</text>
</comment>
<keyword evidence="11 12" id="KW-0472">Membrane</keyword>
<dbReference type="Pfam" id="PF07819">
    <property type="entry name" value="PGAP1"/>
    <property type="match status" value="1"/>
</dbReference>
<reference evidence="19" key="2">
    <citation type="journal article" date="2016" name="Genome Announc.">
        <title>Genome sequence of Ustilaginoidea virens IPU010, a rice pathogenic fungus causing false smut.</title>
        <authorList>
            <person name="Kumagai T."/>
            <person name="Ishii T."/>
            <person name="Terai G."/>
            <person name="Umemura M."/>
            <person name="Machida M."/>
            <person name="Asai K."/>
        </authorList>
    </citation>
    <scope>NUCLEOTIDE SEQUENCE [LARGE SCALE GENOMIC DNA]</scope>
    <source>
        <strain evidence="19">IPU010</strain>
    </source>
</reference>
<dbReference type="EMBL" id="CP072756">
    <property type="protein sequence ID" value="QUC20780.1"/>
    <property type="molecule type" value="Genomic_DNA"/>
</dbReference>
<accession>A0A1B5L9C6</accession>
<evidence type="ECO:0000313" key="19">
    <source>
        <dbReference type="Proteomes" id="UP000054053"/>
    </source>
</evidence>